<dbReference type="InterPro" id="IPR011009">
    <property type="entry name" value="Kinase-like_dom_sf"/>
</dbReference>
<accession>A0ABV4DQM8</accession>
<dbReference type="RefSeq" id="WP_280606049.1">
    <property type="nucleotide sequence ID" value="NZ_CP123639.1"/>
</dbReference>
<protein>
    <submittedName>
        <fullName evidence="2">Phosphotransferase family protein</fullName>
    </submittedName>
</protein>
<evidence type="ECO:0000259" key="1">
    <source>
        <dbReference type="Pfam" id="PF01636"/>
    </source>
</evidence>
<evidence type="ECO:0000313" key="3">
    <source>
        <dbReference type="Proteomes" id="UP001565236"/>
    </source>
</evidence>
<name>A0ABV4DQM8_9LACO</name>
<evidence type="ECO:0000313" key="2">
    <source>
        <dbReference type="EMBL" id="MEY8662766.1"/>
    </source>
</evidence>
<keyword evidence="3" id="KW-1185">Reference proteome</keyword>
<comment type="caution">
    <text evidence="2">The sequence shown here is derived from an EMBL/GenBank/DDBJ whole genome shotgun (WGS) entry which is preliminary data.</text>
</comment>
<dbReference type="Gene3D" id="3.90.1200.10">
    <property type="match status" value="1"/>
</dbReference>
<dbReference type="EMBL" id="JBCLUF010000028">
    <property type="protein sequence ID" value="MEY8662766.1"/>
    <property type="molecule type" value="Genomic_DNA"/>
</dbReference>
<dbReference type="InterPro" id="IPR052077">
    <property type="entry name" value="CcrZ_PhaseVar_Mediator"/>
</dbReference>
<dbReference type="Proteomes" id="UP001565236">
    <property type="component" value="Unassembled WGS sequence"/>
</dbReference>
<proteinExistence type="predicted"/>
<feature type="domain" description="Aminoglycoside phosphotransferase" evidence="1">
    <location>
        <begin position="41"/>
        <end position="210"/>
    </location>
</feature>
<reference evidence="2 3" key="1">
    <citation type="submission" date="2024-03" db="EMBL/GenBank/DDBJ databases">
        <title>Mouse gut bacterial collection (mGBC) of GemPharmatech.</title>
        <authorList>
            <person name="He Y."/>
            <person name="Dong L."/>
            <person name="Wu D."/>
            <person name="Gao X."/>
            <person name="Lin Z."/>
        </authorList>
    </citation>
    <scope>NUCLEOTIDE SEQUENCE [LARGE SCALE GENOMIC DNA]</scope>
    <source>
        <strain evidence="2 3">15-30</strain>
    </source>
</reference>
<dbReference type="InterPro" id="IPR002575">
    <property type="entry name" value="Aminoglycoside_PTrfase"/>
</dbReference>
<dbReference type="SUPFAM" id="SSF56112">
    <property type="entry name" value="Protein kinase-like (PK-like)"/>
    <property type="match status" value="1"/>
</dbReference>
<organism evidence="2 3">
    <name type="scientific">Ligilactobacillus faecis</name>
    <dbReference type="NCBI Taxonomy" id="762833"/>
    <lineage>
        <taxon>Bacteria</taxon>
        <taxon>Bacillati</taxon>
        <taxon>Bacillota</taxon>
        <taxon>Bacilli</taxon>
        <taxon>Lactobacillales</taxon>
        <taxon>Lactobacillaceae</taxon>
        <taxon>Ligilactobacillus</taxon>
    </lineage>
</organism>
<dbReference type="Pfam" id="PF01636">
    <property type="entry name" value="APH"/>
    <property type="match status" value="1"/>
</dbReference>
<gene>
    <name evidence="2" type="ORF">AALT52_07685</name>
</gene>
<dbReference type="PANTHER" id="PTHR40086">
    <property type="entry name" value="PHOSPHOTRANSFERASE YTMP-RELATED"/>
    <property type="match status" value="1"/>
</dbReference>
<sequence length="268" mass="31272">MDISLDNGWQILPIDGDTGTAYMAVNNDERIFLKRNTSPFLAALSLEEIVPRLIWTKTMVSGDTLTAQEWMNGRSLKREEMCSVQVSQLLYRMHHSKLLKKMLLQVGGKTYTPDDLLAQYFTNLSSDLRKHPLLMRVVARLREDMPRLESSNYEVCHGDLNHKNWLLSESGQLYLVDWEAVRIADPALDLSMLMCQYVPRKDWEQWLTRYEGKKPSADLSARIDWYAMINLLLVIKHNYERGHFHEMNQDIIKLSQFIKNKNNNAKHC</sequence>
<dbReference type="PANTHER" id="PTHR40086:SF1">
    <property type="entry name" value="CELL CYCLE REGULATOR CCRZ"/>
    <property type="match status" value="1"/>
</dbReference>